<reference evidence="1 2" key="1">
    <citation type="submission" date="2018-05" db="EMBL/GenBank/DDBJ databases">
        <title>The draft genome of strain NS-104.</title>
        <authorList>
            <person name="Hang P."/>
            <person name="Jiang J."/>
        </authorList>
    </citation>
    <scope>NUCLEOTIDE SEQUENCE [LARGE SCALE GENOMIC DNA]</scope>
    <source>
        <strain evidence="1 2">NS-104</strain>
    </source>
</reference>
<name>A0A2U2DTU3_9HYPH</name>
<comment type="caution">
    <text evidence="1">The sequence shown here is derived from an EMBL/GenBank/DDBJ whole genome shotgun (WGS) entry which is preliminary data.</text>
</comment>
<keyword evidence="2" id="KW-1185">Reference proteome</keyword>
<proteinExistence type="predicted"/>
<evidence type="ECO:0000313" key="1">
    <source>
        <dbReference type="EMBL" id="PWE56722.1"/>
    </source>
</evidence>
<protein>
    <submittedName>
        <fullName evidence="1">Uncharacterized protein</fullName>
    </submittedName>
</protein>
<dbReference type="AlphaFoldDB" id="A0A2U2DTU3"/>
<gene>
    <name evidence="1" type="ORF">DEM27_10175</name>
</gene>
<dbReference type="Proteomes" id="UP000245252">
    <property type="component" value="Unassembled WGS sequence"/>
</dbReference>
<organism evidence="1 2">
    <name type="scientific">Metarhizobium album</name>
    <dbReference type="NCBI Taxonomy" id="2182425"/>
    <lineage>
        <taxon>Bacteria</taxon>
        <taxon>Pseudomonadati</taxon>
        <taxon>Pseudomonadota</taxon>
        <taxon>Alphaproteobacteria</taxon>
        <taxon>Hyphomicrobiales</taxon>
        <taxon>Rhizobiaceae</taxon>
        <taxon>Metarhizobium</taxon>
    </lineage>
</organism>
<dbReference type="EMBL" id="QFBC01000003">
    <property type="protein sequence ID" value="PWE56722.1"/>
    <property type="molecule type" value="Genomic_DNA"/>
</dbReference>
<dbReference type="RefSeq" id="WP_109458097.1">
    <property type="nucleotide sequence ID" value="NZ_QFBC01000003.1"/>
</dbReference>
<evidence type="ECO:0000313" key="2">
    <source>
        <dbReference type="Proteomes" id="UP000245252"/>
    </source>
</evidence>
<accession>A0A2U2DTU3</accession>
<sequence length="69" mass="7599">MSLYRLCLILLRKGAIPAGSLDEIARARRLADAEIARLPLGLGLDLDWPPRAHPRIAANRPIGFANRNT</sequence>